<proteinExistence type="predicted"/>
<protein>
    <submittedName>
        <fullName evidence="1">DUF1636 domain-containing protein</fullName>
    </submittedName>
</protein>
<name>A0AA97AF09_9CYAN</name>
<reference evidence="1" key="1">
    <citation type="submission" date="2020-05" db="EMBL/GenBank/DDBJ databases">
        <authorList>
            <person name="Zhu T."/>
            <person name="Keshari N."/>
            <person name="Lu X."/>
        </authorList>
    </citation>
    <scope>NUCLEOTIDE SEQUENCE</scope>
    <source>
        <strain evidence="1">NK1-12</strain>
    </source>
</reference>
<accession>A0AA97AF09</accession>
<dbReference type="InterPro" id="IPR012863">
    <property type="entry name" value="DUF1636"/>
</dbReference>
<dbReference type="RefSeq" id="WP_316434179.1">
    <property type="nucleotide sequence ID" value="NZ_CP053586.1"/>
</dbReference>
<sequence length="140" mass="15569">MMRSIATVLTVTLAPDQSSKTMTQSTLFICKSCCFSENHPEDQPADGATLLQQIQTDRSNQPDLHTIRIQPVGCLWDCGRACVVTYSAPRKPAYVFSSIPAASPQHPPQISCNLPNNTPQVKQEIFPTKNFQQSYKKFPL</sequence>
<dbReference type="EMBL" id="CP053586">
    <property type="protein sequence ID" value="WNZ22665.1"/>
    <property type="molecule type" value="Genomic_DNA"/>
</dbReference>
<dbReference type="AlphaFoldDB" id="A0AA97AF09"/>
<dbReference type="Pfam" id="PF07845">
    <property type="entry name" value="DUF1636"/>
    <property type="match status" value="1"/>
</dbReference>
<organism evidence="1">
    <name type="scientific">Leptolyngbya sp. NK1-12</name>
    <dbReference type="NCBI Taxonomy" id="2547451"/>
    <lineage>
        <taxon>Bacteria</taxon>
        <taxon>Bacillati</taxon>
        <taxon>Cyanobacteriota</taxon>
        <taxon>Cyanophyceae</taxon>
        <taxon>Leptolyngbyales</taxon>
        <taxon>Leptolyngbyaceae</taxon>
        <taxon>Leptolyngbya group</taxon>
        <taxon>Leptolyngbya</taxon>
    </lineage>
</organism>
<gene>
    <name evidence="1" type="ORF">HJG54_07210</name>
</gene>
<evidence type="ECO:0000313" key="1">
    <source>
        <dbReference type="EMBL" id="WNZ22665.1"/>
    </source>
</evidence>